<organism evidence="10 11">
    <name type="scientific">Catenulispora subtropica</name>
    <dbReference type="NCBI Taxonomy" id="450798"/>
    <lineage>
        <taxon>Bacteria</taxon>
        <taxon>Bacillati</taxon>
        <taxon>Actinomycetota</taxon>
        <taxon>Actinomycetes</taxon>
        <taxon>Catenulisporales</taxon>
        <taxon>Catenulisporaceae</taxon>
        <taxon>Catenulispora</taxon>
    </lineage>
</organism>
<keyword evidence="3 6" id="KW-0378">Hydrolase</keyword>
<evidence type="ECO:0000256" key="5">
    <source>
        <dbReference type="ARBA" id="ARBA00023049"/>
    </source>
</evidence>
<dbReference type="Pfam" id="PF01435">
    <property type="entry name" value="Peptidase_M48"/>
    <property type="match status" value="1"/>
</dbReference>
<feature type="compositionally biased region" description="Low complexity" evidence="7">
    <location>
        <begin position="260"/>
        <end position="270"/>
    </location>
</feature>
<feature type="transmembrane region" description="Helical" evidence="8">
    <location>
        <begin position="6"/>
        <end position="26"/>
    </location>
</feature>
<feature type="transmembrane region" description="Helical" evidence="8">
    <location>
        <begin position="90"/>
        <end position="114"/>
    </location>
</feature>
<keyword evidence="8" id="KW-0472">Membrane</keyword>
<keyword evidence="11" id="KW-1185">Reference proteome</keyword>
<feature type="domain" description="Peptidase M48" evidence="9">
    <location>
        <begin position="140"/>
        <end position="194"/>
    </location>
</feature>
<evidence type="ECO:0000313" key="10">
    <source>
        <dbReference type="EMBL" id="GAA1969891.1"/>
    </source>
</evidence>
<evidence type="ECO:0000256" key="4">
    <source>
        <dbReference type="ARBA" id="ARBA00022833"/>
    </source>
</evidence>
<comment type="similarity">
    <text evidence="6">Belongs to the peptidase M48 family.</text>
</comment>
<reference evidence="11" key="1">
    <citation type="journal article" date="2019" name="Int. J. Syst. Evol. Microbiol.">
        <title>The Global Catalogue of Microorganisms (GCM) 10K type strain sequencing project: providing services to taxonomists for standard genome sequencing and annotation.</title>
        <authorList>
            <consortium name="The Broad Institute Genomics Platform"/>
            <consortium name="The Broad Institute Genome Sequencing Center for Infectious Disease"/>
            <person name="Wu L."/>
            <person name="Ma J."/>
        </authorList>
    </citation>
    <scope>NUCLEOTIDE SEQUENCE [LARGE SCALE GENOMIC DNA]</scope>
    <source>
        <strain evidence="11">JCM 16013</strain>
    </source>
</reference>
<dbReference type="Proteomes" id="UP001499854">
    <property type="component" value="Unassembled WGS sequence"/>
</dbReference>
<dbReference type="CDD" id="cd07326">
    <property type="entry name" value="M56_BlaR1_MecR1_like"/>
    <property type="match status" value="1"/>
</dbReference>
<dbReference type="Gene3D" id="3.30.2010.10">
    <property type="entry name" value="Metalloproteases ('zincins'), catalytic domain"/>
    <property type="match status" value="1"/>
</dbReference>
<accession>A0ABP5CZY5</accession>
<evidence type="ECO:0000256" key="2">
    <source>
        <dbReference type="ARBA" id="ARBA00022723"/>
    </source>
</evidence>
<protein>
    <submittedName>
        <fullName evidence="10">M56 family metallopeptidase</fullName>
    </submittedName>
</protein>
<evidence type="ECO:0000313" key="11">
    <source>
        <dbReference type="Proteomes" id="UP001499854"/>
    </source>
</evidence>
<dbReference type="InterPro" id="IPR052173">
    <property type="entry name" value="Beta-lactam_resp_regulator"/>
</dbReference>
<evidence type="ECO:0000256" key="7">
    <source>
        <dbReference type="SAM" id="MobiDB-lite"/>
    </source>
</evidence>
<evidence type="ECO:0000259" key="9">
    <source>
        <dbReference type="Pfam" id="PF01435"/>
    </source>
</evidence>
<gene>
    <name evidence="10" type="ORF">GCM10009838_30840</name>
</gene>
<evidence type="ECO:0000256" key="3">
    <source>
        <dbReference type="ARBA" id="ARBA00022801"/>
    </source>
</evidence>
<keyword evidence="2" id="KW-0479">Metal-binding</keyword>
<name>A0ABP5CZY5_9ACTN</name>
<dbReference type="RefSeq" id="WP_344657696.1">
    <property type="nucleotide sequence ID" value="NZ_BAAAQM010000015.1"/>
</dbReference>
<dbReference type="PANTHER" id="PTHR34978">
    <property type="entry name" value="POSSIBLE SENSOR-TRANSDUCER PROTEIN BLAR"/>
    <property type="match status" value="1"/>
</dbReference>
<comment type="caution">
    <text evidence="10">The sequence shown here is derived from an EMBL/GenBank/DDBJ whole genome shotgun (WGS) entry which is preliminary data.</text>
</comment>
<comment type="cofactor">
    <cofactor evidence="6">
        <name>Zn(2+)</name>
        <dbReference type="ChEBI" id="CHEBI:29105"/>
    </cofactor>
    <text evidence="6">Binds 1 zinc ion per subunit.</text>
</comment>
<feature type="transmembrane region" description="Helical" evidence="8">
    <location>
        <begin position="301"/>
        <end position="326"/>
    </location>
</feature>
<feature type="region of interest" description="Disordered" evidence="7">
    <location>
        <begin position="247"/>
        <end position="277"/>
    </location>
</feature>
<dbReference type="InterPro" id="IPR001915">
    <property type="entry name" value="Peptidase_M48"/>
</dbReference>
<evidence type="ECO:0000256" key="6">
    <source>
        <dbReference type="RuleBase" id="RU003983"/>
    </source>
</evidence>
<keyword evidence="8" id="KW-1133">Transmembrane helix</keyword>
<keyword evidence="4 6" id="KW-0862">Zinc</keyword>
<keyword evidence="5 6" id="KW-0482">Metalloprotease</keyword>
<dbReference type="EMBL" id="BAAAQM010000015">
    <property type="protein sequence ID" value="GAA1969891.1"/>
    <property type="molecule type" value="Genomic_DNA"/>
</dbReference>
<evidence type="ECO:0000256" key="8">
    <source>
        <dbReference type="SAM" id="Phobius"/>
    </source>
</evidence>
<keyword evidence="8" id="KW-0812">Transmembrane</keyword>
<sequence length="361" mass="37721">MIAALILGTYAVAVALVAPVLLDRFWPADRTPRLTVALLQILSCSFLAASVGAGLALALTLVEGLSELSPALDRCADALPLGEHSSVATWLGHVGLVGAGALVLRILYCVLMTFGRARFRRRAHLKVLRMLATRDEHLGVLVLDHPAPACYCLPGDIVITTGALSRLSAPQLEAVLLHERAHVSGHHHLVIAMASAIGRTVPHVRLLTYAERETRRLVELIADDAAVAHTGAPTVAAALAVIGTSHSPELDPTPAPALPPALTSPGGPAPDSALGMDSSPTLRRIRRLLRLDQTLTGRARALSLTVAVFAIALPITLLGVSGASLISHCPPDTDEHDARHPGQAVTTVVDAEPGTAQASGR</sequence>
<feature type="transmembrane region" description="Helical" evidence="8">
    <location>
        <begin position="38"/>
        <end position="62"/>
    </location>
</feature>
<keyword evidence="1 6" id="KW-0645">Protease</keyword>
<evidence type="ECO:0000256" key="1">
    <source>
        <dbReference type="ARBA" id="ARBA00022670"/>
    </source>
</evidence>
<dbReference type="PANTHER" id="PTHR34978:SF3">
    <property type="entry name" value="SLR0241 PROTEIN"/>
    <property type="match status" value="1"/>
</dbReference>
<proteinExistence type="inferred from homology"/>